<feature type="binding site" evidence="11">
    <location>
        <position position="216"/>
    </location>
    <ligand>
        <name>[2Fe-2S] cluster</name>
        <dbReference type="ChEBI" id="CHEBI:190135"/>
    </ligand>
</feature>
<keyword evidence="6" id="KW-0274">FAD</keyword>
<accession>A0AAX4NFZ1</accession>
<dbReference type="InterPro" id="IPR012165">
    <property type="entry name" value="Cyt_c3_hydrogenase_gsu"/>
</dbReference>
<evidence type="ECO:0000313" key="14">
    <source>
        <dbReference type="Proteomes" id="UP001451606"/>
    </source>
</evidence>
<dbReference type="InterPro" id="IPR017927">
    <property type="entry name" value="FAD-bd_FR_type"/>
</dbReference>
<dbReference type="RefSeq" id="WP_393972249.1">
    <property type="nucleotide sequence ID" value="NZ_CP133772.1"/>
</dbReference>
<dbReference type="Gene3D" id="3.40.50.80">
    <property type="entry name" value="Nucleotide-binding domain of ferredoxin-NADP reductase (FNR) module"/>
    <property type="match status" value="1"/>
</dbReference>
<evidence type="ECO:0000256" key="5">
    <source>
        <dbReference type="ARBA" id="ARBA00022723"/>
    </source>
</evidence>
<keyword evidence="2" id="KW-0813">Transport</keyword>
<dbReference type="Gene3D" id="2.40.30.10">
    <property type="entry name" value="Translation factors"/>
    <property type="match status" value="1"/>
</dbReference>
<dbReference type="SUPFAM" id="SSF63380">
    <property type="entry name" value="Riboflavin synthase domain-like"/>
    <property type="match status" value="1"/>
</dbReference>
<evidence type="ECO:0000256" key="8">
    <source>
        <dbReference type="ARBA" id="ARBA00023004"/>
    </source>
</evidence>
<feature type="binding site" evidence="11">
    <location>
        <position position="205"/>
    </location>
    <ligand>
        <name>[2Fe-2S] cluster</name>
        <dbReference type="ChEBI" id="CHEBI:190135"/>
    </ligand>
</feature>
<dbReference type="GO" id="GO:0016491">
    <property type="term" value="F:oxidoreductase activity"/>
    <property type="evidence" value="ECO:0007669"/>
    <property type="project" value="InterPro"/>
</dbReference>
<protein>
    <submittedName>
        <fullName evidence="13">Dihydroorotate dehydrogenase electron transfer subunit</fullName>
    </submittedName>
</protein>
<dbReference type="InterPro" id="IPR019480">
    <property type="entry name" value="Dihydroorotate_DH_Fe-S-bd"/>
</dbReference>
<comment type="cofactor">
    <cofactor evidence="10">
        <name>[2Fe-2S] cluster</name>
        <dbReference type="ChEBI" id="CHEBI:190135"/>
    </cofactor>
</comment>
<dbReference type="EMBL" id="CP133772">
    <property type="protein sequence ID" value="WYY00339.1"/>
    <property type="molecule type" value="Genomic_DNA"/>
</dbReference>
<dbReference type="GO" id="GO:0046872">
    <property type="term" value="F:metal ion binding"/>
    <property type="evidence" value="ECO:0007669"/>
    <property type="project" value="UniProtKB-KW"/>
</dbReference>
<evidence type="ECO:0000256" key="11">
    <source>
        <dbReference type="PIRSR" id="PIRSR006816-2"/>
    </source>
</evidence>
<dbReference type="PROSITE" id="PS51384">
    <property type="entry name" value="FAD_FR"/>
    <property type="match status" value="1"/>
</dbReference>
<dbReference type="SUPFAM" id="SSF52343">
    <property type="entry name" value="Ferredoxin reductase-like, C-terminal NADP-linked domain"/>
    <property type="match status" value="1"/>
</dbReference>
<dbReference type="GeneID" id="95967641"/>
<evidence type="ECO:0000256" key="6">
    <source>
        <dbReference type="ARBA" id="ARBA00022827"/>
    </source>
</evidence>
<evidence type="ECO:0000256" key="9">
    <source>
        <dbReference type="ARBA" id="ARBA00023014"/>
    </source>
</evidence>
<proteinExistence type="inferred from homology"/>
<evidence type="ECO:0000256" key="3">
    <source>
        <dbReference type="ARBA" id="ARBA00022630"/>
    </source>
</evidence>
<feature type="binding site" evidence="11">
    <location>
        <position position="200"/>
    </location>
    <ligand>
        <name>[2Fe-2S] cluster</name>
        <dbReference type="ChEBI" id="CHEBI:190135"/>
    </ligand>
</feature>
<evidence type="ECO:0000313" key="13">
    <source>
        <dbReference type="EMBL" id="WYY00339.1"/>
    </source>
</evidence>
<dbReference type="NCBIfam" id="NF000796">
    <property type="entry name" value="PRK00054.1-1"/>
    <property type="match status" value="1"/>
</dbReference>
<dbReference type="GO" id="GO:0051537">
    <property type="term" value="F:2 iron, 2 sulfur cluster binding"/>
    <property type="evidence" value="ECO:0007669"/>
    <property type="project" value="UniProtKB-KW"/>
</dbReference>
<comment type="similarity">
    <text evidence="1">Belongs to the PyrK family.</text>
</comment>
<dbReference type="InterPro" id="IPR037117">
    <property type="entry name" value="Dihydroorotate_DH_ele_sf"/>
</dbReference>
<dbReference type="PANTHER" id="PTHR43513:SF3">
    <property type="entry name" value="DIHYDROOROTATE DEHYDROGENASE B (NAD(+)), ELECTRON TRANSFER SUBUNIT-RELATED"/>
    <property type="match status" value="1"/>
</dbReference>
<keyword evidence="8 11" id="KW-0408">Iron</keyword>
<organism evidence="13 14">
    <name type="scientific">Oxyplasma meridianum</name>
    <dbReference type="NCBI Taxonomy" id="3073602"/>
    <lineage>
        <taxon>Archaea</taxon>
        <taxon>Methanobacteriati</taxon>
        <taxon>Thermoplasmatota</taxon>
        <taxon>Thermoplasmata</taxon>
        <taxon>Thermoplasmatales</taxon>
        <taxon>Thermoplasmataceae</taxon>
        <taxon>Oxyplasma</taxon>
    </lineage>
</organism>
<evidence type="ECO:0000256" key="7">
    <source>
        <dbReference type="ARBA" id="ARBA00022982"/>
    </source>
</evidence>
<dbReference type="Pfam" id="PF10418">
    <property type="entry name" value="DHODB_Fe-S_bind"/>
    <property type="match status" value="1"/>
</dbReference>
<keyword evidence="9 11" id="KW-0411">Iron-sulfur</keyword>
<feature type="binding site" evidence="11">
    <location>
        <position position="208"/>
    </location>
    <ligand>
        <name>[2Fe-2S] cluster</name>
        <dbReference type="ChEBI" id="CHEBI:190135"/>
    </ligand>
</feature>
<dbReference type="Gene3D" id="2.10.240.10">
    <property type="entry name" value="Dihydroorotate dehydrogenase, electron transfer subunit"/>
    <property type="match status" value="1"/>
</dbReference>
<reference evidence="13 14" key="1">
    <citation type="submission" date="2023-09" db="EMBL/GenBank/DDBJ databases">
        <authorList>
            <person name="Golyshina O.V."/>
            <person name="Lunev E.A."/>
            <person name="Bargiela R."/>
            <person name="Gaines M.C."/>
            <person name="Daum B."/>
            <person name="Bale N.J."/>
            <person name="Koenen M."/>
            <person name="Sinninghe Damst J.S."/>
            <person name="Yakimov M."/>
            <person name="Golyshin P.N."/>
        </authorList>
    </citation>
    <scope>NUCLEOTIDE SEQUENCE [LARGE SCALE GENOMIC DNA]</scope>
    <source>
        <strain evidence="13 14">M1</strain>
    </source>
</reference>
<dbReference type="GO" id="GO:0006221">
    <property type="term" value="P:pyrimidine nucleotide biosynthetic process"/>
    <property type="evidence" value="ECO:0007669"/>
    <property type="project" value="InterPro"/>
</dbReference>
<keyword evidence="7" id="KW-0249">Electron transport</keyword>
<comment type="cofactor">
    <cofactor evidence="11">
        <name>[2Fe-2S] cluster</name>
        <dbReference type="ChEBI" id="CHEBI:190135"/>
    </cofactor>
    <text evidence="11">Binds 1 [2Fe-2S] cluster per subunit.</text>
</comment>
<gene>
    <name evidence="13" type="ORF">OXIME_000906</name>
</gene>
<feature type="domain" description="FAD-binding FR-type" evidence="12">
    <location>
        <begin position="1"/>
        <end position="89"/>
    </location>
</feature>
<evidence type="ECO:0000256" key="1">
    <source>
        <dbReference type="ARBA" id="ARBA00006422"/>
    </source>
</evidence>
<evidence type="ECO:0000256" key="4">
    <source>
        <dbReference type="ARBA" id="ARBA00022714"/>
    </source>
</evidence>
<keyword evidence="4 11" id="KW-0001">2Fe-2S</keyword>
<dbReference type="AlphaFoldDB" id="A0AAX4NFZ1"/>
<dbReference type="PIRSF" id="PIRSF006816">
    <property type="entry name" value="Cyc3_hyd_g"/>
    <property type="match status" value="1"/>
</dbReference>
<name>A0AAX4NFZ1_9ARCH</name>
<evidence type="ECO:0000259" key="12">
    <source>
        <dbReference type="PROSITE" id="PS51384"/>
    </source>
</evidence>
<dbReference type="InterPro" id="IPR050353">
    <property type="entry name" value="PyrK_electron_transfer"/>
</dbReference>
<dbReference type="KEGG" id="omr:OXIME_000906"/>
<sequence>MIRSRITRVERQTPTVVTLFFQWEKTVLPGQFIMVWAPGVGEVPMSLSHIQGEKGITIKSYGPTTEAIIKNKEGEYLFFRGPYGKPFTQTQGKRLIIGGGSGMAALRPLIHKESYGIISARNKSEILFSSLFSPGKATIMTDDGTAGKKGFPVDALKEMDLYPFDMIYVCGPEVMLNSVFQYIKNMGLKAEFSLERMMKCGIGVCDSCSISGFQLCKDGPVFQLNIMKNMEEFGVWKLTESGKRVKI</sequence>
<keyword evidence="5 11" id="KW-0479">Metal-binding</keyword>
<dbReference type="InterPro" id="IPR039261">
    <property type="entry name" value="FNR_nucleotide-bd"/>
</dbReference>
<dbReference type="Proteomes" id="UP001451606">
    <property type="component" value="Chromosome"/>
</dbReference>
<keyword evidence="14" id="KW-1185">Reference proteome</keyword>
<evidence type="ECO:0000256" key="10">
    <source>
        <dbReference type="ARBA" id="ARBA00034078"/>
    </source>
</evidence>
<dbReference type="PANTHER" id="PTHR43513">
    <property type="entry name" value="DIHYDROOROTATE DEHYDROGENASE B (NAD(+)), ELECTRON TRANSFER SUBUNIT"/>
    <property type="match status" value="1"/>
</dbReference>
<dbReference type="InterPro" id="IPR017938">
    <property type="entry name" value="Riboflavin_synthase-like_b-brl"/>
</dbReference>
<keyword evidence="3" id="KW-0285">Flavoprotein</keyword>
<dbReference type="GO" id="GO:0050660">
    <property type="term" value="F:flavin adenine dinucleotide binding"/>
    <property type="evidence" value="ECO:0007669"/>
    <property type="project" value="InterPro"/>
</dbReference>
<evidence type="ECO:0000256" key="2">
    <source>
        <dbReference type="ARBA" id="ARBA00022448"/>
    </source>
</evidence>